<name>A0ABU6XJ89_9FABA</name>
<feature type="compositionally biased region" description="Acidic residues" evidence="1">
    <location>
        <begin position="337"/>
        <end position="350"/>
    </location>
</feature>
<feature type="region of interest" description="Disordered" evidence="1">
    <location>
        <begin position="226"/>
        <end position="287"/>
    </location>
</feature>
<accession>A0ABU6XJ89</accession>
<evidence type="ECO:0000313" key="4">
    <source>
        <dbReference type="Proteomes" id="UP001341840"/>
    </source>
</evidence>
<organism evidence="3 4">
    <name type="scientific">Stylosanthes scabra</name>
    <dbReference type="NCBI Taxonomy" id="79078"/>
    <lineage>
        <taxon>Eukaryota</taxon>
        <taxon>Viridiplantae</taxon>
        <taxon>Streptophyta</taxon>
        <taxon>Embryophyta</taxon>
        <taxon>Tracheophyta</taxon>
        <taxon>Spermatophyta</taxon>
        <taxon>Magnoliopsida</taxon>
        <taxon>eudicotyledons</taxon>
        <taxon>Gunneridae</taxon>
        <taxon>Pentapetalae</taxon>
        <taxon>rosids</taxon>
        <taxon>fabids</taxon>
        <taxon>Fabales</taxon>
        <taxon>Fabaceae</taxon>
        <taxon>Papilionoideae</taxon>
        <taxon>50 kb inversion clade</taxon>
        <taxon>dalbergioids sensu lato</taxon>
        <taxon>Dalbergieae</taxon>
        <taxon>Pterocarpus clade</taxon>
        <taxon>Stylosanthes</taxon>
    </lineage>
</organism>
<comment type="caution">
    <text evidence="3">The sequence shown here is derived from an EMBL/GenBank/DDBJ whole genome shotgun (WGS) entry which is preliminary data.</text>
</comment>
<evidence type="ECO:0000259" key="2">
    <source>
        <dbReference type="Pfam" id="PF26130"/>
    </source>
</evidence>
<dbReference type="Pfam" id="PF26130">
    <property type="entry name" value="PB1-like"/>
    <property type="match status" value="1"/>
</dbReference>
<reference evidence="3 4" key="1">
    <citation type="journal article" date="2023" name="Plants (Basel)">
        <title>Bridging the Gap: Combining Genomics and Transcriptomics Approaches to Understand Stylosanthes scabra, an Orphan Legume from the Brazilian Caatinga.</title>
        <authorList>
            <person name="Ferreira-Neto J.R.C."/>
            <person name="da Silva M.D."/>
            <person name="Binneck E."/>
            <person name="de Melo N.F."/>
            <person name="da Silva R.H."/>
            <person name="de Melo A.L.T.M."/>
            <person name="Pandolfi V."/>
            <person name="Bustamante F.O."/>
            <person name="Brasileiro-Vidal A.C."/>
            <person name="Benko-Iseppon A.M."/>
        </authorList>
    </citation>
    <scope>NUCLEOTIDE SEQUENCE [LARGE SCALE GENOMIC DNA]</scope>
    <source>
        <tissue evidence="3">Leaves</tissue>
    </source>
</reference>
<dbReference type="EMBL" id="JASCZI010211878">
    <property type="protein sequence ID" value="MED6197290.1"/>
    <property type="molecule type" value="Genomic_DNA"/>
</dbReference>
<keyword evidence="4" id="KW-1185">Reference proteome</keyword>
<gene>
    <name evidence="3" type="ORF">PIB30_055296</name>
</gene>
<sequence length="433" mass="46469">MTNIPRSIGEPNASLALLMNSWTSTSVVSVAIWTSKATEGYMRPPYQEWREIEEPQRRARDDGSATGKQRSLQSAAAAKELGVRKSGVTFLYVRRVVLSCAGYCFIRVTMALFDINLFHKGYFGYVDGVMRYFGGEELIIEENDSDFWCVFEAEEQLVRLGHEKSDIAALWFKNPAIADLSIGLRMFLDDKNALEMVRIAAQRGHVELFVVHHDGPEERFLEIGYIDVGGDPPEGNGGDEQNAGGGDEALEPKVANDEGVAAEDPPNGQNEEGVVAEAPPNGQTEEGGAVATIDEGEVATSDVMAPLSEAGSGPSDAESILEGDQNAEGSCANEEGVMSEEDGGLEEVGDVNEGGTGAGIRTEDSDSDDAEYVPSADEVDSANDVHFTDSEEEFDLDESFFGLQTESAQNASNGKGKSVRPKAISASQPTKTS</sequence>
<feature type="region of interest" description="Disordered" evidence="1">
    <location>
        <begin position="399"/>
        <end position="433"/>
    </location>
</feature>
<feature type="compositionally biased region" description="Acidic residues" evidence="1">
    <location>
        <begin position="365"/>
        <end position="381"/>
    </location>
</feature>
<feature type="region of interest" description="Disordered" evidence="1">
    <location>
        <begin position="306"/>
        <end position="384"/>
    </location>
</feature>
<feature type="region of interest" description="Disordered" evidence="1">
    <location>
        <begin position="52"/>
        <end position="71"/>
    </location>
</feature>
<dbReference type="InterPro" id="IPR058594">
    <property type="entry name" value="PB1-like_dom_pln"/>
</dbReference>
<evidence type="ECO:0000256" key="1">
    <source>
        <dbReference type="SAM" id="MobiDB-lite"/>
    </source>
</evidence>
<feature type="compositionally biased region" description="Gly residues" evidence="1">
    <location>
        <begin position="235"/>
        <end position="247"/>
    </location>
</feature>
<proteinExistence type="predicted"/>
<feature type="compositionally biased region" description="Basic and acidic residues" evidence="1">
    <location>
        <begin position="52"/>
        <end position="63"/>
    </location>
</feature>
<feature type="domain" description="PB1-like" evidence="2">
    <location>
        <begin position="113"/>
        <end position="213"/>
    </location>
</feature>
<evidence type="ECO:0000313" key="3">
    <source>
        <dbReference type="EMBL" id="MED6197290.1"/>
    </source>
</evidence>
<dbReference type="Proteomes" id="UP001341840">
    <property type="component" value="Unassembled WGS sequence"/>
</dbReference>
<feature type="compositionally biased region" description="Polar residues" evidence="1">
    <location>
        <begin position="402"/>
        <end position="415"/>
    </location>
</feature>
<protein>
    <recommendedName>
        <fullName evidence="2">PB1-like domain-containing protein</fullName>
    </recommendedName>
</protein>